<keyword evidence="3" id="KW-1185">Reference proteome</keyword>
<dbReference type="RefSeq" id="WP_286293977.1">
    <property type="nucleotide sequence ID" value="NZ_AP024718.1"/>
</dbReference>
<evidence type="ECO:0008006" key="4">
    <source>
        <dbReference type="Google" id="ProtNLM"/>
    </source>
</evidence>
<gene>
    <name evidence="2" type="ORF">MIN45_P1100</name>
</gene>
<keyword evidence="1" id="KW-0472">Membrane</keyword>
<reference evidence="3" key="1">
    <citation type="journal article" date="2024" name="Int. J. Syst. Evol. Microbiol.">
        <title>Methylomarinovum tepidoasis sp. nov., a moderately thermophilic methanotroph of the family Methylothermaceae isolated from a deep-sea hydrothermal field.</title>
        <authorList>
            <person name="Hirayama H."/>
            <person name="Takaki Y."/>
            <person name="Abe M."/>
            <person name="Miyazaki M."/>
            <person name="Uematsu K."/>
            <person name="Matsui Y."/>
            <person name="Takai K."/>
        </authorList>
    </citation>
    <scope>NUCLEOTIDE SEQUENCE [LARGE SCALE GENOMIC DNA]</scope>
    <source>
        <strain evidence="3">IN45</strain>
    </source>
</reference>
<sequence>MNRPLDTLDPKTAEARKWAAIVYALQALGFLVGISYIAAVIVAYLKRSEAEGTWVADHFRWQIATFWYSLLWGLLGVAALVWMVGYMILIADLLWMTYRIVVGWVRLSENRSPYSA</sequence>
<dbReference type="Proteomes" id="UP001321450">
    <property type="component" value="Chromosome"/>
</dbReference>
<dbReference type="AlphaFoldDB" id="A0AAU9CH95"/>
<dbReference type="KEGG" id="meiy:MIN45_P1100"/>
<keyword evidence="1" id="KW-1133">Transmembrane helix</keyword>
<feature type="transmembrane region" description="Helical" evidence="1">
    <location>
        <begin position="65"/>
        <end position="89"/>
    </location>
</feature>
<dbReference type="EMBL" id="AP024718">
    <property type="protein sequence ID" value="BCX88731.1"/>
    <property type="molecule type" value="Genomic_DNA"/>
</dbReference>
<accession>A0AAU9CH95</accession>
<proteinExistence type="predicted"/>
<evidence type="ECO:0000256" key="1">
    <source>
        <dbReference type="SAM" id="Phobius"/>
    </source>
</evidence>
<organism evidence="2 3">
    <name type="scientific">Methylomarinovum tepidoasis</name>
    <dbReference type="NCBI Taxonomy" id="2840183"/>
    <lineage>
        <taxon>Bacteria</taxon>
        <taxon>Pseudomonadati</taxon>
        <taxon>Pseudomonadota</taxon>
        <taxon>Gammaproteobacteria</taxon>
        <taxon>Methylococcales</taxon>
        <taxon>Methylothermaceae</taxon>
        <taxon>Methylomarinovum</taxon>
    </lineage>
</organism>
<feature type="transmembrane region" description="Helical" evidence="1">
    <location>
        <begin position="21"/>
        <end position="45"/>
    </location>
</feature>
<name>A0AAU9CH95_9GAMM</name>
<evidence type="ECO:0000313" key="2">
    <source>
        <dbReference type="EMBL" id="BCX88731.1"/>
    </source>
</evidence>
<keyword evidence="1" id="KW-0812">Transmembrane</keyword>
<protein>
    <recommendedName>
        <fullName evidence="4">Transmembrane protein</fullName>
    </recommendedName>
</protein>
<evidence type="ECO:0000313" key="3">
    <source>
        <dbReference type="Proteomes" id="UP001321450"/>
    </source>
</evidence>